<comment type="caution">
    <text evidence="11">The sequence shown here is derived from an EMBL/GenBank/DDBJ whole genome shotgun (WGS) entry which is preliminary data.</text>
</comment>
<evidence type="ECO:0000313" key="11">
    <source>
        <dbReference type="EMBL" id="TRD21641.1"/>
    </source>
</evidence>
<dbReference type="RefSeq" id="WP_142834251.1">
    <property type="nucleotide sequence ID" value="NZ_VFSV01000010.1"/>
</dbReference>
<dbReference type="InterPro" id="IPR045865">
    <property type="entry name" value="ACT-like_dom_sf"/>
</dbReference>
<name>A0A547Q5I1_9RHOB</name>
<reference evidence="11 12" key="1">
    <citation type="submission" date="2019-06" db="EMBL/GenBank/DDBJ databases">
        <title>Paenimaribius caenipelagi gen. nov., sp. nov., isolated from a tidal flat.</title>
        <authorList>
            <person name="Yoon J.-H."/>
        </authorList>
    </citation>
    <scope>NUCLEOTIDE SEQUENCE [LARGE SCALE GENOMIC DNA]</scope>
    <source>
        <strain evidence="11 12">JBTF-M29</strain>
    </source>
</reference>
<evidence type="ECO:0000256" key="3">
    <source>
        <dbReference type="ARBA" id="ARBA00022605"/>
    </source>
</evidence>
<dbReference type="SUPFAM" id="SSF53850">
    <property type="entry name" value="Periplasmic binding protein-like II"/>
    <property type="match status" value="1"/>
</dbReference>
<keyword evidence="6" id="KW-0456">Lyase</keyword>
<dbReference type="PANTHER" id="PTHR21022:SF19">
    <property type="entry name" value="PREPHENATE DEHYDRATASE-RELATED"/>
    <property type="match status" value="1"/>
</dbReference>
<dbReference type="InterPro" id="IPR002912">
    <property type="entry name" value="ACT_dom"/>
</dbReference>
<keyword evidence="3" id="KW-0028">Amino-acid biosynthesis</keyword>
<evidence type="ECO:0000256" key="6">
    <source>
        <dbReference type="ARBA" id="ARBA00023239"/>
    </source>
</evidence>
<protein>
    <recommendedName>
        <fullName evidence="2">prephenate dehydratase</fullName>
        <ecNumber evidence="2">4.2.1.51</ecNumber>
    </recommendedName>
</protein>
<dbReference type="PROSITE" id="PS51171">
    <property type="entry name" value="PREPHENATE_DEHYDR_3"/>
    <property type="match status" value="1"/>
</dbReference>
<dbReference type="PROSITE" id="PS51671">
    <property type="entry name" value="ACT"/>
    <property type="match status" value="1"/>
</dbReference>
<dbReference type="EMBL" id="VFSV01000010">
    <property type="protein sequence ID" value="TRD21641.1"/>
    <property type="molecule type" value="Genomic_DNA"/>
</dbReference>
<feature type="site" description="Essential for prephenate dehydratase activity" evidence="8">
    <location>
        <position position="173"/>
    </location>
</feature>
<evidence type="ECO:0000256" key="5">
    <source>
        <dbReference type="ARBA" id="ARBA00023222"/>
    </source>
</evidence>
<dbReference type="SUPFAM" id="SSF55021">
    <property type="entry name" value="ACT-like"/>
    <property type="match status" value="1"/>
</dbReference>
<gene>
    <name evidence="11" type="ORF">FEV53_07810</name>
</gene>
<evidence type="ECO:0000259" key="10">
    <source>
        <dbReference type="PROSITE" id="PS51671"/>
    </source>
</evidence>
<dbReference type="GO" id="GO:0005737">
    <property type="term" value="C:cytoplasm"/>
    <property type="evidence" value="ECO:0007669"/>
    <property type="project" value="TreeGrafter"/>
</dbReference>
<feature type="domain" description="ACT" evidence="10">
    <location>
        <begin position="192"/>
        <end position="269"/>
    </location>
</feature>
<keyword evidence="12" id="KW-1185">Reference proteome</keyword>
<evidence type="ECO:0000313" key="12">
    <source>
        <dbReference type="Proteomes" id="UP000318590"/>
    </source>
</evidence>
<dbReference type="GO" id="GO:0009094">
    <property type="term" value="P:L-phenylalanine biosynthetic process"/>
    <property type="evidence" value="ECO:0007669"/>
    <property type="project" value="UniProtKB-UniPathway"/>
</dbReference>
<evidence type="ECO:0000256" key="7">
    <source>
        <dbReference type="ARBA" id="ARBA00047848"/>
    </source>
</evidence>
<dbReference type="UniPathway" id="UPA00121">
    <property type="reaction ID" value="UER00345"/>
</dbReference>
<evidence type="ECO:0000256" key="8">
    <source>
        <dbReference type="PIRSR" id="PIRSR001500-2"/>
    </source>
</evidence>
<comment type="catalytic activity">
    <reaction evidence="7">
        <text>prephenate + H(+) = 3-phenylpyruvate + CO2 + H2O</text>
        <dbReference type="Rhea" id="RHEA:21648"/>
        <dbReference type="ChEBI" id="CHEBI:15377"/>
        <dbReference type="ChEBI" id="CHEBI:15378"/>
        <dbReference type="ChEBI" id="CHEBI:16526"/>
        <dbReference type="ChEBI" id="CHEBI:18005"/>
        <dbReference type="ChEBI" id="CHEBI:29934"/>
        <dbReference type="EC" id="4.2.1.51"/>
    </reaction>
</comment>
<dbReference type="AlphaFoldDB" id="A0A547Q5I1"/>
<evidence type="ECO:0000256" key="2">
    <source>
        <dbReference type="ARBA" id="ARBA00013147"/>
    </source>
</evidence>
<dbReference type="EC" id="4.2.1.51" evidence="2"/>
<dbReference type="Pfam" id="PF00800">
    <property type="entry name" value="PDT"/>
    <property type="match status" value="1"/>
</dbReference>
<keyword evidence="4" id="KW-0057">Aromatic amino acid biosynthesis</keyword>
<comment type="pathway">
    <text evidence="1">Amino-acid biosynthesis; L-phenylalanine biosynthesis; phenylpyruvate from prephenate: step 1/1.</text>
</comment>
<evidence type="ECO:0000259" key="9">
    <source>
        <dbReference type="PROSITE" id="PS51171"/>
    </source>
</evidence>
<evidence type="ECO:0000256" key="4">
    <source>
        <dbReference type="ARBA" id="ARBA00023141"/>
    </source>
</evidence>
<proteinExistence type="predicted"/>
<sequence>MTKIGYLGQPGSYSHQAASRLRPEAEHVPYPSFEDLVAAAESGEVTEAVLPLENSESGRIPDVHRLVVGMELFITGELLLDVSHCLVTCGPTVEAEIHSIFSHPQGFLQSSHFLKDRFPETTHKTRSDTATAVREVVESGDRHLAAIGSEFAAQHYGGTVLHKGISNRDDNITRFVIVSREAQTDPSHDMSSLIIQVGHEPGSLVKALAVFGSHDVNITKLETYMISERTELPTFYLDIGCGSEAENLIAAMREIEQHISYSKFLGSYRSDPARSGRNGFLKP</sequence>
<dbReference type="Proteomes" id="UP000318590">
    <property type="component" value="Unassembled WGS sequence"/>
</dbReference>
<organism evidence="11 12">
    <name type="scientific">Palleronia caenipelagi</name>
    <dbReference type="NCBI Taxonomy" id="2489174"/>
    <lineage>
        <taxon>Bacteria</taxon>
        <taxon>Pseudomonadati</taxon>
        <taxon>Pseudomonadota</taxon>
        <taxon>Alphaproteobacteria</taxon>
        <taxon>Rhodobacterales</taxon>
        <taxon>Roseobacteraceae</taxon>
        <taxon>Palleronia</taxon>
    </lineage>
</organism>
<dbReference type="PIRSF" id="PIRSF001500">
    <property type="entry name" value="Chor_mut_pdt_Ppr"/>
    <property type="match status" value="1"/>
</dbReference>
<dbReference type="CDD" id="cd13631">
    <property type="entry name" value="PBP2_Ct-PDT_like"/>
    <property type="match status" value="1"/>
</dbReference>
<feature type="domain" description="Prephenate dehydratase" evidence="9">
    <location>
        <begin position="3"/>
        <end position="180"/>
    </location>
</feature>
<dbReference type="CDD" id="cd04905">
    <property type="entry name" value="ACT_CM-PDT"/>
    <property type="match status" value="1"/>
</dbReference>
<dbReference type="InterPro" id="IPR008242">
    <property type="entry name" value="Chor_mutase/pphenate_deHydtase"/>
</dbReference>
<evidence type="ECO:0000256" key="1">
    <source>
        <dbReference type="ARBA" id="ARBA00004741"/>
    </source>
</evidence>
<accession>A0A547Q5I1</accession>
<keyword evidence="5" id="KW-0584">Phenylalanine biosynthesis</keyword>
<dbReference type="InterPro" id="IPR001086">
    <property type="entry name" value="Preph_deHydtase"/>
</dbReference>
<dbReference type="Gene3D" id="3.30.70.260">
    <property type="match status" value="1"/>
</dbReference>
<dbReference type="GO" id="GO:0004664">
    <property type="term" value="F:prephenate dehydratase activity"/>
    <property type="evidence" value="ECO:0007669"/>
    <property type="project" value="UniProtKB-EC"/>
</dbReference>
<dbReference type="Gene3D" id="3.40.190.10">
    <property type="entry name" value="Periplasmic binding protein-like II"/>
    <property type="match status" value="2"/>
</dbReference>
<dbReference type="OrthoDB" id="9802281at2"/>
<dbReference type="PANTHER" id="PTHR21022">
    <property type="entry name" value="PREPHENATE DEHYDRATASE P PROTEIN"/>
    <property type="match status" value="1"/>
</dbReference>